<accession>R6X234</accession>
<proteinExistence type="predicted"/>
<dbReference type="AlphaFoldDB" id="R6X234"/>
<evidence type="ECO:0000313" key="1">
    <source>
        <dbReference type="EMBL" id="CDD10336.1"/>
    </source>
</evidence>
<sequence>MKIKNLRIKQLMKVANLMNRYPALSEAQQEVYQYATNIVYLIF</sequence>
<comment type="caution">
    <text evidence="1">The sequence shown here is derived from an EMBL/GenBank/DDBJ whole genome shotgun (WGS) entry which is preliminary data.</text>
</comment>
<dbReference type="RefSeq" id="WP_021720992.1">
    <property type="nucleotide sequence ID" value="NZ_FR892819.1"/>
</dbReference>
<protein>
    <submittedName>
        <fullName evidence="1">Uncharacterized protein</fullName>
    </submittedName>
</protein>
<dbReference type="HOGENOM" id="CLU_3237402_0_0_9"/>
<dbReference type="EMBL" id="CBGL010000029">
    <property type="protein sequence ID" value="CDD10336.1"/>
    <property type="molecule type" value="Genomic_DNA"/>
</dbReference>
<reference evidence="1" key="1">
    <citation type="submission" date="2012-11" db="EMBL/GenBank/DDBJ databases">
        <title>Dependencies among metagenomic species, viruses, plasmids and units of genetic variation.</title>
        <authorList>
            <person name="Nielsen H.B."/>
            <person name="Almeida M."/>
            <person name="Juncker A.S."/>
            <person name="Rasmussen S."/>
            <person name="Li J."/>
            <person name="Sunagawa S."/>
            <person name="Plichta D."/>
            <person name="Gautier L."/>
            <person name="Le Chatelier E."/>
            <person name="Peletier E."/>
            <person name="Bonde I."/>
            <person name="Nielsen T."/>
            <person name="Manichanh C."/>
            <person name="Arumugam M."/>
            <person name="Batto J."/>
            <person name="Santos M.B.Q.D."/>
            <person name="Blom N."/>
            <person name="Borruel N."/>
            <person name="Burgdorf K.S."/>
            <person name="Boumezbeur F."/>
            <person name="Casellas F."/>
            <person name="Dore J."/>
            <person name="Guarner F."/>
            <person name="Hansen T."/>
            <person name="Hildebrand F."/>
            <person name="Kaas R.S."/>
            <person name="Kennedy S."/>
            <person name="Kristiansen K."/>
            <person name="Kultima J.R."/>
            <person name="Leonard P."/>
            <person name="Levenez F."/>
            <person name="Lund O."/>
            <person name="Moumen B."/>
            <person name="Le Paslier D."/>
            <person name="Pons N."/>
            <person name="Pedersen O."/>
            <person name="Prifti E."/>
            <person name="Qin J."/>
            <person name="Raes J."/>
            <person name="Tap J."/>
            <person name="Tims S."/>
            <person name="Ussery D.W."/>
            <person name="Yamada T."/>
            <person name="MetaHit consortium"/>
            <person name="Renault P."/>
            <person name="Sicheritz-Ponten T."/>
            <person name="Bork P."/>
            <person name="Wang J."/>
            <person name="Brunak S."/>
            <person name="Ehrlich S.D."/>
        </authorList>
    </citation>
    <scope>NUCLEOTIDE SEQUENCE [LARGE SCALE GENOMIC DNA]</scope>
</reference>
<name>R6X234_9FIRM</name>
<gene>
    <name evidence="1" type="ORF">BN587_01960</name>
</gene>
<dbReference type="Proteomes" id="UP000014937">
    <property type="component" value="Unassembled WGS sequence"/>
</dbReference>
<organism evidence="1">
    <name type="scientific">Phascolarctobacterium succinatutens CAG:287</name>
    <dbReference type="NCBI Taxonomy" id="1263101"/>
    <lineage>
        <taxon>Bacteria</taxon>
        <taxon>Bacillati</taxon>
        <taxon>Bacillota</taxon>
        <taxon>Negativicutes</taxon>
        <taxon>Acidaminococcales</taxon>
        <taxon>Acidaminococcaceae</taxon>
        <taxon>Phascolarctobacterium</taxon>
    </lineage>
</organism>